<dbReference type="EMBL" id="JAERWL010000010">
    <property type="protein sequence ID" value="MBM9477397.1"/>
    <property type="molecule type" value="Genomic_DNA"/>
</dbReference>
<dbReference type="Pfam" id="PF00083">
    <property type="entry name" value="Sugar_tr"/>
    <property type="match status" value="2"/>
</dbReference>
<evidence type="ECO:0000256" key="1">
    <source>
        <dbReference type="ARBA" id="ARBA00004651"/>
    </source>
</evidence>
<dbReference type="InterPro" id="IPR005828">
    <property type="entry name" value="MFS_sugar_transport-like"/>
</dbReference>
<feature type="transmembrane region" description="Helical" evidence="9">
    <location>
        <begin position="406"/>
        <end position="425"/>
    </location>
</feature>
<keyword evidence="5" id="KW-0769">Symport</keyword>
<keyword evidence="3" id="KW-1003">Cell membrane</keyword>
<gene>
    <name evidence="11" type="ORF">JL107_13165</name>
</gene>
<feature type="domain" description="Major facilitator superfamily (MFS) profile" evidence="10">
    <location>
        <begin position="27"/>
        <end position="429"/>
    </location>
</feature>
<evidence type="ECO:0000256" key="5">
    <source>
        <dbReference type="ARBA" id="ARBA00022847"/>
    </source>
</evidence>
<evidence type="ECO:0000256" key="8">
    <source>
        <dbReference type="SAM" id="MobiDB-lite"/>
    </source>
</evidence>
<dbReference type="InterPro" id="IPR051084">
    <property type="entry name" value="H+-coupled_symporters"/>
</dbReference>
<feature type="transmembrane region" description="Helical" evidence="9">
    <location>
        <begin position="340"/>
        <end position="362"/>
    </location>
</feature>
<feature type="region of interest" description="Disordered" evidence="8">
    <location>
        <begin position="1"/>
        <end position="21"/>
    </location>
</feature>
<accession>A0A938YK06</accession>
<feature type="transmembrane region" description="Helical" evidence="9">
    <location>
        <begin position="65"/>
        <end position="85"/>
    </location>
</feature>
<reference evidence="11" key="1">
    <citation type="submission" date="2021-01" db="EMBL/GenBank/DDBJ databases">
        <title>KCTC 19127 draft genome.</title>
        <authorList>
            <person name="An D."/>
        </authorList>
    </citation>
    <scope>NUCLEOTIDE SEQUENCE</scope>
    <source>
        <strain evidence="11">KCTC 19127</strain>
    </source>
</reference>
<organism evidence="11 12">
    <name type="scientific">Nakamurella flavida</name>
    <dbReference type="NCBI Taxonomy" id="363630"/>
    <lineage>
        <taxon>Bacteria</taxon>
        <taxon>Bacillati</taxon>
        <taxon>Actinomycetota</taxon>
        <taxon>Actinomycetes</taxon>
        <taxon>Nakamurellales</taxon>
        <taxon>Nakamurellaceae</taxon>
        <taxon>Nakamurella</taxon>
    </lineage>
</organism>
<dbReference type="InterPro" id="IPR020846">
    <property type="entry name" value="MFS_dom"/>
</dbReference>
<evidence type="ECO:0000256" key="2">
    <source>
        <dbReference type="ARBA" id="ARBA00022448"/>
    </source>
</evidence>
<feature type="compositionally biased region" description="Low complexity" evidence="8">
    <location>
        <begin position="8"/>
        <end position="21"/>
    </location>
</feature>
<name>A0A938YK06_9ACTN</name>
<dbReference type="Gene3D" id="1.20.1250.20">
    <property type="entry name" value="MFS general substrate transporter like domains"/>
    <property type="match status" value="2"/>
</dbReference>
<keyword evidence="6 9" id="KW-1133">Transmembrane helix</keyword>
<feature type="transmembrane region" description="Helical" evidence="9">
    <location>
        <begin position="163"/>
        <end position="186"/>
    </location>
</feature>
<keyword evidence="12" id="KW-1185">Reference proteome</keyword>
<dbReference type="GO" id="GO:0005886">
    <property type="term" value="C:plasma membrane"/>
    <property type="evidence" value="ECO:0007669"/>
    <property type="project" value="UniProtKB-SubCell"/>
</dbReference>
<keyword evidence="2" id="KW-0813">Transport</keyword>
<comment type="subcellular location">
    <subcellularLocation>
        <location evidence="1">Cell membrane</location>
        <topology evidence="1">Multi-pass membrane protein</topology>
    </subcellularLocation>
</comment>
<dbReference type="PANTHER" id="PTHR43528:SF1">
    <property type="entry name" value="ALPHA-KETOGLUTARATE PERMEASE"/>
    <property type="match status" value="1"/>
</dbReference>
<dbReference type="Proteomes" id="UP000663801">
    <property type="component" value="Unassembled WGS sequence"/>
</dbReference>
<sequence length="454" mass="47804">MNTTIPHPARLATSAAPRPTAPTRRSTVLLAGGGHALEWFDWSIYATFSPFFAASFFPADHVQPFLATMAVLAVGCLARPVGGYLFGRLSDRRGRAVSMRLTVLLLALGGLVIGLCPSWAVLGWGAPALLVLARIAQGTAYGGDQPATQAYLAEVAPVRRRGVFSSLVYLFGAVGTLAGMVTALALTVVLPTTTMHAWGWRVPFLLGGCGALWVLVMRRRMPESPMFVPAADAPVPAARPRLSDHRRPVALVVGLCTGLAVATYFWVVALPAYLIAERHVDAGTVLTATAVAQVALIVWLPVWGALSDRIGRRPVLAVGFLGSIAAAFPLSALVNADPGALLLALVIALFFLAAPLSVAPAVMCELFPTHIRTLGSALPYAITVSVFGGCTPYLQAWLTGRYGSSAFTGFLVVCLLVSLITVIPLPETRGRLLDEVPGPTGRACPETLPALSRS</sequence>
<dbReference type="SUPFAM" id="SSF103473">
    <property type="entry name" value="MFS general substrate transporter"/>
    <property type="match status" value="1"/>
</dbReference>
<feature type="transmembrane region" description="Helical" evidence="9">
    <location>
        <begin position="97"/>
        <end position="115"/>
    </location>
</feature>
<feature type="transmembrane region" description="Helical" evidence="9">
    <location>
        <begin position="249"/>
        <end position="276"/>
    </location>
</feature>
<evidence type="ECO:0000256" key="4">
    <source>
        <dbReference type="ARBA" id="ARBA00022692"/>
    </source>
</evidence>
<evidence type="ECO:0000313" key="12">
    <source>
        <dbReference type="Proteomes" id="UP000663801"/>
    </source>
</evidence>
<feature type="transmembrane region" description="Helical" evidence="9">
    <location>
        <begin position="198"/>
        <end position="216"/>
    </location>
</feature>
<feature type="transmembrane region" description="Helical" evidence="9">
    <location>
        <begin position="282"/>
        <end position="303"/>
    </location>
</feature>
<keyword evidence="7 9" id="KW-0472">Membrane</keyword>
<dbReference type="PANTHER" id="PTHR43528">
    <property type="entry name" value="ALPHA-KETOGLUTARATE PERMEASE"/>
    <property type="match status" value="1"/>
</dbReference>
<evidence type="ECO:0000256" key="6">
    <source>
        <dbReference type="ARBA" id="ARBA00022989"/>
    </source>
</evidence>
<keyword evidence="4 9" id="KW-0812">Transmembrane</keyword>
<dbReference type="RefSeq" id="WP_205257509.1">
    <property type="nucleotide sequence ID" value="NZ_BAAAPV010000003.1"/>
</dbReference>
<evidence type="ECO:0000313" key="11">
    <source>
        <dbReference type="EMBL" id="MBM9477397.1"/>
    </source>
</evidence>
<dbReference type="InterPro" id="IPR036259">
    <property type="entry name" value="MFS_trans_sf"/>
</dbReference>
<dbReference type="GO" id="GO:0015293">
    <property type="term" value="F:symporter activity"/>
    <property type="evidence" value="ECO:0007669"/>
    <property type="project" value="UniProtKB-KW"/>
</dbReference>
<comment type="caution">
    <text evidence="11">The sequence shown here is derived from an EMBL/GenBank/DDBJ whole genome shotgun (WGS) entry which is preliminary data.</text>
</comment>
<dbReference type="AlphaFoldDB" id="A0A938YK06"/>
<dbReference type="PROSITE" id="PS50850">
    <property type="entry name" value="MFS"/>
    <property type="match status" value="1"/>
</dbReference>
<proteinExistence type="predicted"/>
<evidence type="ECO:0000256" key="7">
    <source>
        <dbReference type="ARBA" id="ARBA00023136"/>
    </source>
</evidence>
<protein>
    <submittedName>
        <fullName evidence="11">MFS transporter</fullName>
    </submittedName>
</protein>
<feature type="transmembrane region" description="Helical" evidence="9">
    <location>
        <begin position="374"/>
        <end position="394"/>
    </location>
</feature>
<evidence type="ECO:0000256" key="3">
    <source>
        <dbReference type="ARBA" id="ARBA00022475"/>
    </source>
</evidence>
<evidence type="ECO:0000259" key="10">
    <source>
        <dbReference type="PROSITE" id="PS50850"/>
    </source>
</evidence>
<feature type="transmembrane region" description="Helical" evidence="9">
    <location>
        <begin position="315"/>
        <end position="334"/>
    </location>
</feature>
<evidence type="ECO:0000256" key="9">
    <source>
        <dbReference type="SAM" id="Phobius"/>
    </source>
</evidence>